<dbReference type="PROSITE" id="PS50072">
    <property type="entry name" value="CSA_PPIASE_2"/>
    <property type="match status" value="1"/>
</dbReference>
<evidence type="ECO:0000313" key="6">
    <source>
        <dbReference type="EMBL" id="EOZ99147.1"/>
    </source>
</evidence>
<reference evidence="6 7" key="1">
    <citation type="journal article" date="2013" name="Genome Announc.">
        <title>Draft Genome Sequence of Indibacter alkaliphilus Strain LW1T, Isolated from Lonar Lake, a Haloalkaline Lake in the Buldana District of Maharashtra, India.</title>
        <authorList>
            <person name="Singh A."/>
            <person name="Kumar Jangir P."/>
            <person name="Sharma R."/>
            <person name="Singh A."/>
            <person name="Kumar Pinnaka A."/>
            <person name="Shivaji S."/>
        </authorList>
    </citation>
    <scope>NUCLEOTIDE SEQUENCE [LARGE SCALE GENOMIC DNA]</scope>
    <source>
        <strain evidence="7">CCUG 57479 / KCTC 22604 / LW1</strain>
    </source>
</reference>
<evidence type="ECO:0000259" key="5">
    <source>
        <dbReference type="PROSITE" id="PS50072"/>
    </source>
</evidence>
<dbReference type="Gene3D" id="2.40.100.10">
    <property type="entry name" value="Cyclophilin-like"/>
    <property type="match status" value="2"/>
</dbReference>
<evidence type="ECO:0000256" key="3">
    <source>
        <dbReference type="ARBA" id="ARBA00023235"/>
    </source>
</evidence>
<proteinExistence type="inferred from homology"/>
<comment type="caution">
    <text evidence="6">The sequence shown here is derived from an EMBL/GenBank/DDBJ whole genome shotgun (WGS) entry which is preliminary data.</text>
</comment>
<gene>
    <name evidence="6" type="ORF">A33Q_0750</name>
</gene>
<keyword evidence="2 4" id="KW-0697">Rotamase</keyword>
<comment type="catalytic activity">
    <reaction evidence="4">
        <text>[protein]-peptidylproline (omega=180) = [protein]-peptidylproline (omega=0)</text>
        <dbReference type="Rhea" id="RHEA:16237"/>
        <dbReference type="Rhea" id="RHEA-COMP:10747"/>
        <dbReference type="Rhea" id="RHEA-COMP:10748"/>
        <dbReference type="ChEBI" id="CHEBI:83833"/>
        <dbReference type="ChEBI" id="CHEBI:83834"/>
        <dbReference type="EC" id="5.2.1.8"/>
    </reaction>
</comment>
<keyword evidence="7" id="KW-1185">Reference proteome</keyword>
<dbReference type="InterPro" id="IPR029000">
    <property type="entry name" value="Cyclophilin-like_dom_sf"/>
</dbReference>
<comment type="function">
    <text evidence="4">PPIases accelerate the folding of proteins. It catalyzes the cis-trans isomerization of proline imidic peptide bonds in oligopeptides.</text>
</comment>
<evidence type="ECO:0000313" key="7">
    <source>
        <dbReference type="Proteomes" id="UP000006073"/>
    </source>
</evidence>
<feature type="domain" description="PPIase cyclophilin-type" evidence="5">
    <location>
        <begin position="35"/>
        <end position="256"/>
    </location>
</feature>
<dbReference type="InterPro" id="IPR002130">
    <property type="entry name" value="Cyclophilin-type_PPIase_dom"/>
</dbReference>
<dbReference type="PROSITE" id="PS51257">
    <property type="entry name" value="PROKAR_LIPOPROTEIN"/>
    <property type="match status" value="1"/>
</dbReference>
<sequence length="281" mass="32328">MRKVNLCFIAVFLGVFLISCVSEKDYLIKIETRHGDMYAILFDETPKHKGNFIDLAKAGRFDSTEFHRVIQNFMIQGGDVFGKEKLPEEEWYTIPAEIRPGLIHSKGMIAAARQGNNVNPERRSSGSQFYIIQGKVYSKEELVTDMKLLSETFFKYIQLGSNVELKEKYSELYEAKEFDALNKMMLDEKRNLEQFFGVNLEKPITPQQVEAYTTVGGTPHLDDEYTVFGKVIQGLEVMEKIAEEKTGPRDKPINPVWMKVSVEQMPKSAISKQFGYEYMEK</sequence>
<dbReference type="eggNOG" id="COG0652">
    <property type="taxonomic scope" value="Bacteria"/>
</dbReference>
<dbReference type="EMBL" id="ALWO02000015">
    <property type="protein sequence ID" value="EOZ99147.1"/>
    <property type="molecule type" value="Genomic_DNA"/>
</dbReference>
<dbReference type="SUPFAM" id="SSF50891">
    <property type="entry name" value="Cyclophilin-like"/>
    <property type="match status" value="1"/>
</dbReference>
<evidence type="ECO:0000256" key="4">
    <source>
        <dbReference type="RuleBase" id="RU363019"/>
    </source>
</evidence>
<dbReference type="PANTHER" id="PTHR45625">
    <property type="entry name" value="PEPTIDYL-PROLYL CIS-TRANS ISOMERASE-RELATED"/>
    <property type="match status" value="1"/>
</dbReference>
<organism evidence="6 7">
    <name type="scientific">Indibacter alkaliphilus (strain CCUG 57479 / KCTC 22604 / LW1)</name>
    <dbReference type="NCBI Taxonomy" id="1189612"/>
    <lineage>
        <taxon>Bacteria</taxon>
        <taxon>Pseudomonadati</taxon>
        <taxon>Bacteroidota</taxon>
        <taxon>Cytophagia</taxon>
        <taxon>Cytophagales</taxon>
        <taxon>Cyclobacteriaceae</taxon>
    </lineage>
</organism>
<dbReference type="CDD" id="cd00317">
    <property type="entry name" value="cyclophilin"/>
    <property type="match status" value="1"/>
</dbReference>
<dbReference type="PROSITE" id="PS00170">
    <property type="entry name" value="CSA_PPIASE_1"/>
    <property type="match status" value="1"/>
</dbReference>
<dbReference type="EC" id="5.2.1.8" evidence="4"/>
<dbReference type="PANTHER" id="PTHR45625:SF4">
    <property type="entry name" value="PEPTIDYLPROLYL ISOMERASE DOMAIN AND WD REPEAT-CONTAINING PROTEIN 1"/>
    <property type="match status" value="1"/>
</dbReference>
<dbReference type="InterPro" id="IPR044666">
    <property type="entry name" value="Cyclophilin_A-like"/>
</dbReference>
<dbReference type="RefSeq" id="WP_009035843.1">
    <property type="nucleotide sequence ID" value="NZ_ALWO02000015.1"/>
</dbReference>
<dbReference type="GO" id="GO:0003755">
    <property type="term" value="F:peptidyl-prolyl cis-trans isomerase activity"/>
    <property type="evidence" value="ECO:0007669"/>
    <property type="project" value="UniProtKB-UniRule"/>
</dbReference>
<accession>S2DJN0</accession>
<dbReference type="Proteomes" id="UP000006073">
    <property type="component" value="Unassembled WGS sequence"/>
</dbReference>
<dbReference type="Pfam" id="PF00160">
    <property type="entry name" value="Pro_isomerase"/>
    <property type="match status" value="2"/>
</dbReference>
<evidence type="ECO:0000256" key="1">
    <source>
        <dbReference type="ARBA" id="ARBA00007365"/>
    </source>
</evidence>
<dbReference type="OrthoDB" id="9807797at2"/>
<comment type="similarity">
    <text evidence="1 4">Belongs to the cyclophilin-type PPIase family.</text>
</comment>
<evidence type="ECO:0000256" key="2">
    <source>
        <dbReference type="ARBA" id="ARBA00023110"/>
    </source>
</evidence>
<name>S2DJN0_INDAL</name>
<dbReference type="AlphaFoldDB" id="S2DJN0"/>
<dbReference type="GO" id="GO:0006457">
    <property type="term" value="P:protein folding"/>
    <property type="evidence" value="ECO:0007669"/>
    <property type="project" value="InterPro"/>
</dbReference>
<dbReference type="PRINTS" id="PR00153">
    <property type="entry name" value="CSAPPISMRASE"/>
</dbReference>
<dbReference type="STRING" id="1189612.A33Q_0750"/>
<keyword evidence="3 4" id="KW-0413">Isomerase</keyword>
<protein>
    <recommendedName>
        <fullName evidence="4">Peptidyl-prolyl cis-trans isomerase</fullName>
        <shortName evidence="4">PPIase</shortName>
        <ecNumber evidence="4">5.2.1.8</ecNumber>
    </recommendedName>
</protein>
<dbReference type="InterPro" id="IPR020892">
    <property type="entry name" value="Cyclophilin-type_PPIase_CS"/>
</dbReference>